<dbReference type="InterPro" id="IPR000719">
    <property type="entry name" value="Prot_kinase_dom"/>
</dbReference>
<accession>A1ZP77</accession>
<keyword evidence="4" id="KW-1185">Reference proteome</keyword>
<keyword evidence="3" id="KW-0418">Kinase</keyword>
<keyword evidence="3" id="KW-0808">Transferase</keyword>
<dbReference type="OrthoDB" id="2485468at2"/>
<dbReference type="AlphaFoldDB" id="A1ZP77"/>
<dbReference type="eggNOG" id="COG0515">
    <property type="taxonomic scope" value="Bacteria"/>
</dbReference>
<dbReference type="RefSeq" id="WP_002698877.1">
    <property type="nucleotide sequence ID" value="NZ_AAWS01000020.1"/>
</dbReference>
<reference evidence="3 4" key="1">
    <citation type="submission" date="2007-01" db="EMBL/GenBank/DDBJ databases">
        <authorList>
            <person name="Haygood M."/>
            <person name="Podell S."/>
            <person name="Anderson C."/>
            <person name="Hopkinson B."/>
            <person name="Roe K."/>
            <person name="Barbeau K."/>
            <person name="Gaasterland T."/>
            <person name="Ferriera S."/>
            <person name="Johnson J."/>
            <person name="Kravitz S."/>
            <person name="Beeson K."/>
            <person name="Sutton G."/>
            <person name="Rogers Y.-H."/>
            <person name="Friedman R."/>
            <person name="Frazier M."/>
            <person name="Venter J.C."/>
        </authorList>
    </citation>
    <scope>NUCLEOTIDE SEQUENCE [LARGE SCALE GENOMIC DNA]</scope>
    <source>
        <strain evidence="3 4">ATCC 23134</strain>
    </source>
</reference>
<dbReference type="GO" id="GO:0004672">
    <property type="term" value="F:protein kinase activity"/>
    <property type="evidence" value="ECO:0007669"/>
    <property type="project" value="InterPro"/>
</dbReference>
<dbReference type="eggNOG" id="COG4248">
    <property type="taxonomic scope" value="Bacteria"/>
</dbReference>
<dbReference type="EMBL" id="AAWS01000020">
    <property type="protein sequence ID" value="EAY27869.1"/>
    <property type="molecule type" value="Genomic_DNA"/>
</dbReference>
<dbReference type="SMART" id="SM00220">
    <property type="entry name" value="S_TKc"/>
    <property type="match status" value="1"/>
</dbReference>
<dbReference type="GO" id="GO:0005524">
    <property type="term" value="F:ATP binding"/>
    <property type="evidence" value="ECO:0007669"/>
    <property type="project" value="InterPro"/>
</dbReference>
<proteinExistence type="predicted"/>
<feature type="domain" description="Protein kinase" evidence="2">
    <location>
        <begin position="14"/>
        <end position="332"/>
    </location>
</feature>
<evidence type="ECO:0000256" key="1">
    <source>
        <dbReference type="SAM" id="Phobius"/>
    </source>
</evidence>
<gene>
    <name evidence="3" type="ORF">M23134_00310</name>
</gene>
<dbReference type="PANTHER" id="PTHR37841:SF1">
    <property type="entry name" value="DUF3298 DOMAIN-CONTAINING PROTEIN"/>
    <property type="match status" value="1"/>
</dbReference>
<protein>
    <submittedName>
        <fullName evidence="3">Protein kinase domain</fullName>
    </submittedName>
</protein>
<evidence type="ECO:0000259" key="2">
    <source>
        <dbReference type="PROSITE" id="PS50011"/>
    </source>
</evidence>
<dbReference type="SUPFAM" id="SSF56112">
    <property type="entry name" value="Protein kinase-like (PK-like)"/>
    <property type="match status" value="1"/>
</dbReference>
<sequence>MNQQFFTSKQKPVLLQVTPKGIGGEGNVYSVVVDDNEVPLVAKIYHTKELEREATNQQQGKPTREAKIRHLIRFQTQLSPNCSAIFPEETLYNAQGDFVGFLMREAPGDTDLSSLCSLKLFAGLPSQWHQKYDRYEGAGVADFAQLCQKIAQVFAQIHQTEELVLVDVKPENIHVSFQGEVSLIDIDSVQVVNKNEVLFPANKLTPEYCPPEYQDLHFKQDFIPQTWDRFALGVIFYKLLLGLHPYTGSCYPPYDELTTNAQKIAEGLFPHGAQKEYFSIIPHPHQSFNKMPEELRALFYRCFEEGHQKPDARPQATEWEQAFGQVAHHEYAGMVRVAPQVLTKVEPNNATTPVQAVKESRVALWGFFSAAVMLLFFLSIIFKNIAGEAPVYAADYEYYKQYFPGDYQVAHPIVEGRRLVLNYGKYGFLNSKNEVVIPLQYDYADDFKEGVACVAKNGKYGFIDEQGKVVIPLQYDGAAFFFNGKAQIEIITPKGRKYLLIDRDGKPVTHKYDYIGDFYYGRAVVRTGDLIGFIDENGHEIISLKYIYAHNFDETGVALVGDKLKKHYINKAGGHVRNYIPPKH</sequence>
<dbReference type="Gene3D" id="1.10.510.10">
    <property type="entry name" value="Transferase(Phosphotransferase) domain 1"/>
    <property type="match status" value="1"/>
</dbReference>
<dbReference type="SUPFAM" id="SSF69360">
    <property type="entry name" value="Cell wall binding repeat"/>
    <property type="match status" value="1"/>
</dbReference>
<feature type="transmembrane region" description="Helical" evidence="1">
    <location>
        <begin position="362"/>
        <end position="382"/>
    </location>
</feature>
<organism evidence="3 4">
    <name type="scientific">Microscilla marina ATCC 23134</name>
    <dbReference type="NCBI Taxonomy" id="313606"/>
    <lineage>
        <taxon>Bacteria</taxon>
        <taxon>Pseudomonadati</taxon>
        <taxon>Bacteroidota</taxon>
        <taxon>Cytophagia</taxon>
        <taxon>Cytophagales</taxon>
        <taxon>Microscillaceae</taxon>
        <taxon>Microscilla</taxon>
    </lineage>
</organism>
<dbReference type="PROSITE" id="PS50011">
    <property type="entry name" value="PROTEIN_KINASE_DOM"/>
    <property type="match status" value="1"/>
</dbReference>
<keyword evidence="1" id="KW-0472">Membrane</keyword>
<dbReference type="PANTHER" id="PTHR37841">
    <property type="entry name" value="GLR2918 PROTEIN"/>
    <property type="match status" value="1"/>
</dbReference>
<evidence type="ECO:0000313" key="3">
    <source>
        <dbReference type="EMBL" id="EAY27869.1"/>
    </source>
</evidence>
<dbReference type="InterPro" id="IPR011009">
    <property type="entry name" value="Kinase-like_dom_sf"/>
</dbReference>
<comment type="caution">
    <text evidence="3">The sequence shown here is derived from an EMBL/GenBank/DDBJ whole genome shotgun (WGS) entry which is preliminary data.</text>
</comment>
<dbReference type="Proteomes" id="UP000004095">
    <property type="component" value="Unassembled WGS sequence"/>
</dbReference>
<dbReference type="Pfam" id="PF14903">
    <property type="entry name" value="WG_beta_rep"/>
    <property type="match status" value="3"/>
</dbReference>
<evidence type="ECO:0000313" key="4">
    <source>
        <dbReference type="Proteomes" id="UP000004095"/>
    </source>
</evidence>
<dbReference type="Pfam" id="PF00069">
    <property type="entry name" value="Pkinase"/>
    <property type="match status" value="1"/>
</dbReference>
<name>A1ZP77_MICM2</name>
<dbReference type="InterPro" id="IPR032774">
    <property type="entry name" value="WG_beta_rep"/>
</dbReference>
<keyword evidence="1" id="KW-0812">Transmembrane</keyword>
<keyword evidence="1" id="KW-1133">Transmembrane helix</keyword>